<dbReference type="Pfam" id="PF00089">
    <property type="entry name" value="Trypsin"/>
    <property type="match status" value="1"/>
</dbReference>
<feature type="chain" id="PRO_5046351864" evidence="2">
    <location>
        <begin position="26"/>
        <end position="707"/>
    </location>
</feature>
<dbReference type="InterPro" id="IPR001480">
    <property type="entry name" value="Bulb-type_lectin_dom"/>
</dbReference>
<dbReference type="PANTHER" id="PTHR13412">
    <property type="entry name" value="T-CELL IMMUNOMODULATORY PROTEIN HOMOLOG"/>
    <property type="match status" value="1"/>
</dbReference>
<feature type="signal peptide" evidence="2">
    <location>
        <begin position="1"/>
        <end position="25"/>
    </location>
</feature>
<evidence type="ECO:0000259" key="4">
    <source>
        <dbReference type="PROSITE" id="PS50927"/>
    </source>
</evidence>
<dbReference type="InterPro" id="IPR001314">
    <property type="entry name" value="Peptidase_S1A"/>
</dbReference>
<evidence type="ECO:0000256" key="2">
    <source>
        <dbReference type="SAM" id="SignalP"/>
    </source>
</evidence>
<accession>A0ABT7ZEF4</accession>
<dbReference type="PROSITE" id="PS50240">
    <property type="entry name" value="TRYPSIN_DOM"/>
    <property type="match status" value="1"/>
</dbReference>
<dbReference type="InterPro" id="IPR013517">
    <property type="entry name" value="FG-GAP"/>
</dbReference>
<dbReference type="SUPFAM" id="SSF50494">
    <property type="entry name" value="Trypsin-like serine proteases"/>
    <property type="match status" value="1"/>
</dbReference>
<proteinExistence type="predicted"/>
<dbReference type="SUPFAM" id="SSF51110">
    <property type="entry name" value="alpha-D-mannose-specific plant lectins"/>
    <property type="match status" value="1"/>
</dbReference>
<name>A0ABT7ZEF4_9ACTN</name>
<evidence type="ECO:0000313" key="5">
    <source>
        <dbReference type="EMBL" id="MDN3297884.1"/>
    </source>
</evidence>
<dbReference type="Gene3D" id="2.40.10.10">
    <property type="entry name" value="Trypsin-like serine proteases"/>
    <property type="match status" value="1"/>
</dbReference>
<dbReference type="Pfam" id="PF13517">
    <property type="entry name" value="FG-GAP_3"/>
    <property type="match status" value="2"/>
</dbReference>
<protein>
    <submittedName>
        <fullName evidence="5">FG-GAP-like repeat-containing protein</fullName>
    </submittedName>
</protein>
<dbReference type="SMART" id="SM00020">
    <property type="entry name" value="Tryp_SPc"/>
    <property type="match status" value="1"/>
</dbReference>
<keyword evidence="1 2" id="KW-0732">Signal</keyword>
<comment type="caution">
    <text evidence="5">The sequence shown here is derived from an EMBL/GenBank/DDBJ whole genome shotgun (WGS) entry which is preliminary data.</text>
</comment>
<dbReference type="SUPFAM" id="SSF69318">
    <property type="entry name" value="Integrin alpha N-terminal domain"/>
    <property type="match status" value="1"/>
</dbReference>
<dbReference type="SMART" id="SM00108">
    <property type="entry name" value="B_lectin"/>
    <property type="match status" value="1"/>
</dbReference>
<dbReference type="InterPro" id="IPR028994">
    <property type="entry name" value="Integrin_alpha_N"/>
</dbReference>
<dbReference type="InterPro" id="IPR001254">
    <property type="entry name" value="Trypsin_dom"/>
</dbReference>
<dbReference type="Gene3D" id="2.90.10.10">
    <property type="entry name" value="Bulb-type lectin domain"/>
    <property type="match status" value="2"/>
</dbReference>
<dbReference type="PRINTS" id="PR00722">
    <property type="entry name" value="CHYMOTRYPSIN"/>
</dbReference>
<dbReference type="Proteomes" id="UP001174050">
    <property type="component" value="Unassembled WGS sequence"/>
</dbReference>
<gene>
    <name evidence="5" type="ORF">QWM81_28365</name>
</gene>
<dbReference type="PROSITE" id="PS50927">
    <property type="entry name" value="BULB_LECTIN"/>
    <property type="match status" value="1"/>
</dbReference>
<feature type="domain" description="Bulb-type lectin" evidence="4">
    <location>
        <begin position="246"/>
        <end position="352"/>
    </location>
</feature>
<evidence type="ECO:0000256" key="1">
    <source>
        <dbReference type="ARBA" id="ARBA00022729"/>
    </source>
</evidence>
<dbReference type="PANTHER" id="PTHR13412:SF0">
    <property type="entry name" value="T-CELL IMMUNOMODULATORY PROTEIN"/>
    <property type="match status" value="1"/>
</dbReference>
<organism evidence="5 6">
    <name type="scientific">Streptomyces ficellus</name>
    <dbReference type="NCBI Taxonomy" id="1977088"/>
    <lineage>
        <taxon>Bacteria</taxon>
        <taxon>Bacillati</taxon>
        <taxon>Actinomycetota</taxon>
        <taxon>Actinomycetes</taxon>
        <taxon>Kitasatosporales</taxon>
        <taxon>Streptomycetaceae</taxon>
        <taxon>Streptomyces</taxon>
    </lineage>
</organism>
<dbReference type="Gene3D" id="2.40.128.340">
    <property type="match status" value="4"/>
</dbReference>
<dbReference type="EMBL" id="JAUEPL010000064">
    <property type="protein sequence ID" value="MDN3297884.1"/>
    <property type="molecule type" value="Genomic_DNA"/>
</dbReference>
<dbReference type="InterPro" id="IPR024881">
    <property type="entry name" value="Tip"/>
</dbReference>
<dbReference type="Pfam" id="PF01453">
    <property type="entry name" value="B_lectin"/>
    <property type="match status" value="1"/>
</dbReference>
<dbReference type="InterPro" id="IPR043504">
    <property type="entry name" value="Peptidase_S1_PA_chymotrypsin"/>
</dbReference>
<dbReference type="InterPro" id="IPR036426">
    <property type="entry name" value="Bulb-type_lectin_dom_sf"/>
</dbReference>
<dbReference type="RefSeq" id="WP_290115321.1">
    <property type="nucleotide sequence ID" value="NZ_JAUEPL010000064.1"/>
</dbReference>
<sequence length="707" mass="73715">MSALRPRAAAAAALTAAAVTAGVLAAVPAQAVSGAPVADNAYAFTAKLVIGEGDKQRACSGALVEAGWVLTAASCFADGTTQAAPGKPALKTVATIGRADLSATTGGHVSEVVELAPRADRDLVMARLAQPATGIAPVAMATTPVAKDDTLKVAGYGRTKTEWVPNKLHTAAFGVDAVTGTGLSITGKTAGDAICKGDTGGPVLREANGRTELVGVSSRSWQGGCLGESETRNGAVATRIDNITLGSRLAAGQRLLPGDTLVSASAKLTMRADGNLVITSAAGKTLWSTGTASDNAFALLTAEGNLVVRNAADTTTLWESRTTAPGGTAVLTDRGGFTLYNAQNQSQWSSGTVVRNDFDGDGRSDMVDWYDYPDGSDAMHMFNGAADGALQAPHTAFKTDAGNWNHDAMKKVSGDFNGDGRTDVAVMYRYADKSSKLWTFLGQANGTFAKPFSSWSAPAASWDQTRARLHAGDFNGDGRDDIAAWYDYTGGKDTLFTFTANARGGFGTPVTGWSADNSWTAAMAKYVTGDFNGDGRDDLAALYDYAGGSVKMWTFPGTPGGGLGTPVQSWRHDTWGDWASTDVHAGDFDGDGRDDVAFWYDYSDGRDIVYVLKSNAGGTTFANPKAALTMAAGTVTYPAMKMVVADYNGDGLDDLGTMYGYTDGNVKMWTWAAKADTTFATAKLGWASPTAKSWTFASAYFLDRSNG</sequence>
<reference evidence="5" key="1">
    <citation type="submission" date="2023-06" db="EMBL/GenBank/DDBJ databases">
        <title>WGS-Sequencing of Streptomyces ficellus isolate 21 collected from sand in Gara Djebilet Iron Mine in Algeria.</title>
        <authorList>
            <person name="Zegers G.P."/>
            <person name="Gomez A."/>
            <person name="Gueddou A."/>
            <person name="Zahara A.F."/>
            <person name="Worth M."/>
            <person name="Sevigny J.L."/>
            <person name="Tisa L."/>
        </authorList>
    </citation>
    <scope>NUCLEOTIDE SEQUENCE</scope>
    <source>
        <strain evidence="5">AS11</strain>
    </source>
</reference>
<feature type="domain" description="Peptidase S1" evidence="3">
    <location>
        <begin position="31"/>
        <end position="225"/>
    </location>
</feature>
<keyword evidence="6" id="KW-1185">Reference proteome</keyword>
<evidence type="ECO:0000313" key="6">
    <source>
        <dbReference type="Proteomes" id="UP001174050"/>
    </source>
</evidence>
<dbReference type="InterPro" id="IPR009003">
    <property type="entry name" value="Peptidase_S1_PA"/>
</dbReference>
<evidence type="ECO:0000259" key="3">
    <source>
        <dbReference type="PROSITE" id="PS50240"/>
    </source>
</evidence>